<dbReference type="Pfam" id="PF00571">
    <property type="entry name" value="CBS"/>
    <property type="match status" value="2"/>
</dbReference>
<keyword evidence="8" id="KW-0129">CBS domain</keyword>
<keyword evidence="11" id="KW-1185">Reference proteome</keyword>
<evidence type="ECO:0000256" key="6">
    <source>
        <dbReference type="ARBA" id="ARBA00032535"/>
    </source>
</evidence>
<dbReference type="InterPro" id="IPR046342">
    <property type="entry name" value="CBS_dom_sf"/>
</dbReference>
<feature type="domain" description="CBS" evidence="9">
    <location>
        <begin position="75"/>
        <end position="132"/>
    </location>
</feature>
<evidence type="ECO:0000256" key="7">
    <source>
        <dbReference type="ARBA" id="ARBA00047820"/>
    </source>
</evidence>
<dbReference type="GO" id="GO:0005737">
    <property type="term" value="C:cytoplasm"/>
    <property type="evidence" value="ECO:0007669"/>
    <property type="project" value="InterPro"/>
</dbReference>
<dbReference type="InterPro" id="IPR001667">
    <property type="entry name" value="DDH_dom"/>
</dbReference>
<dbReference type="GeneID" id="97030956"/>
<evidence type="ECO:0000256" key="5">
    <source>
        <dbReference type="ARBA" id="ARBA00023211"/>
    </source>
</evidence>
<evidence type="ECO:0000256" key="8">
    <source>
        <dbReference type="PROSITE-ProRule" id="PRU00703"/>
    </source>
</evidence>
<protein>
    <recommendedName>
        <fullName evidence="2">inorganic diphosphatase</fullName>
        <ecNumber evidence="2">3.6.1.1</ecNumber>
    </recommendedName>
    <alternativeName>
        <fullName evidence="6">Pyrophosphate phospho-hydrolase</fullName>
    </alternativeName>
</protein>
<reference evidence="10 11" key="1">
    <citation type="submission" date="2019-01" db="EMBL/GenBank/DDBJ databases">
        <title>Draft Genome Sequences of Helcococcus ovis Strains Isolated from the Uterus and Vagina of Dairy Cows with Metritis.</title>
        <authorList>
            <person name="Cunha F."/>
            <person name="Jeon S.J."/>
            <person name="Kutzer P."/>
            <person name="Galvao K.N."/>
        </authorList>
    </citation>
    <scope>NUCLEOTIDE SEQUENCE [LARGE SCALE GENOMIC DNA]</scope>
    <source>
        <strain evidence="10 11">KG-37</strain>
    </source>
</reference>
<keyword evidence="3" id="KW-0479">Metal-binding</keyword>
<dbReference type="GO" id="GO:0004427">
    <property type="term" value="F:inorganic diphosphate phosphatase activity"/>
    <property type="evidence" value="ECO:0007669"/>
    <property type="project" value="UniProtKB-EC"/>
</dbReference>
<evidence type="ECO:0000313" key="11">
    <source>
        <dbReference type="Proteomes" id="UP000297454"/>
    </source>
</evidence>
<comment type="catalytic activity">
    <reaction evidence="7">
        <text>diphosphate + H2O = 2 phosphate + H(+)</text>
        <dbReference type="Rhea" id="RHEA:24576"/>
        <dbReference type="ChEBI" id="CHEBI:15377"/>
        <dbReference type="ChEBI" id="CHEBI:15378"/>
        <dbReference type="ChEBI" id="CHEBI:33019"/>
        <dbReference type="ChEBI" id="CHEBI:43474"/>
        <dbReference type="EC" id="3.6.1.1"/>
    </reaction>
</comment>
<dbReference type="InterPro" id="IPR028979">
    <property type="entry name" value="Ser_kin/Pase_Hpr-like_N_sf"/>
</dbReference>
<dbReference type="Pfam" id="PF01368">
    <property type="entry name" value="DHH"/>
    <property type="match status" value="1"/>
</dbReference>
<dbReference type="Gene3D" id="3.40.1390.20">
    <property type="entry name" value="HprK N-terminal domain-like"/>
    <property type="match status" value="1"/>
</dbReference>
<evidence type="ECO:0000256" key="4">
    <source>
        <dbReference type="ARBA" id="ARBA00022801"/>
    </source>
</evidence>
<dbReference type="AlphaFoldDB" id="A0A4R9C249"/>
<dbReference type="EC" id="3.6.1.1" evidence="2"/>
<dbReference type="FunFam" id="3.90.1640.10:FF:000001">
    <property type="entry name" value="Probable manganese-dependent inorganic pyrophosphatase"/>
    <property type="match status" value="1"/>
</dbReference>
<dbReference type="GO" id="GO:0046872">
    <property type="term" value="F:metal ion binding"/>
    <property type="evidence" value="ECO:0007669"/>
    <property type="project" value="UniProtKB-KW"/>
</dbReference>
<dbReference type="Pfam" id="PF07085">
    <property type="entry name" value="DRTGG"/>
    <property type="match status" value="1"/>
</dbReference>
<dbReference type="PANTHER" id="PTHR12112:SF22">
    <property type="entry name" value="MANGANESE-DEPENDENT INORGANIC PYROPHOSPHATASE-RELATED"/>
    <property type="match status" value="1"/>
</dbReference>
<dbReference type="Gene3D" id="3.10.580.10">
    <property type="entry name" value="CBS-domain"/>
    <property type="match status" value="1"/>
</dbReference>
<dbReference type="OrthoDB" id="9766150at2"/>
<dbReference type="RefSeq" id="WP_134710719.1">
    <property type="nucleotide sequence ID" value="NZ_CP119081.1"/>
</dbReference>
<sequence length="550" mass="62472">MKEKIYITGHKNPDTDSIASALVYADLKNKIDKENEYIPIRLGELNLESKWVIERWGQKAPIFVKNLKQTIGDLGLSKPLTVKEDISIYQAANHLQPRNISFLPVVDENDTLKGIVTLSNLTKAYMDVWDDEILWRANTKVENIVETIAGDIIHMPENPNKYNGRMLVYASEVDDEGHVHEGDILIVGNRRLSQLEAIERKAGIIIVTSGHRMQKDLLEKAIENNVIVLQTRYNSFMVARLIPQAIPVSYVMTKDNLLSFSPEEYLEDVSRKVKNTRYRNFPVVDEQMRVIGQLNRNNLLYDKKKKLILVDHNESNQSIDDRENVEILEIIDHHRVANITTSSPVYFRNMPVGCTCTILAMMYKENGIVPSKEIAGLMVSAITSDTLLFRSPTTTETDKKILRELAEIAEVDLEKYAEEMFAAGTSLEGQSAKGILMTDSKRFEIQGQQARVSQAFTTNLSSVNKFIKDIKFEMEEIKEKERLNFFALFITDIFNEQSLVFTVGGFNDSVSNEFGVDFDENGYMVKGLLSRKKQFIPSVTKAIANALKEG</sequence>
<gene>
    <name evidence="10" type="ORF">EQF91_07445</name>
</gene>
<dbReference type="EMBL" id="SCFR01000032">
    <property type="protein sequence ID" value="TFF64634.1"/>
    <property type="molecule type" value="Genomic_DNA"/>
</dbReference>
<evidence type="ECO:0000256" key="2">
    <source>
        <dbReference type="ARBA" id="ARBA00012146"/>
    </source>
</evidence>
<feature type="domain" description="CBS" evidence="9">
    <location>
        <begin position="252"/>
        <end position="309"/>
    </location>
</feature>
<dbReference type="SUPFAM" id="SSF54631">
    <property type="entry name" value="CBS-domain pair"/>
    <property type="match status" value="1"/>
</dbReference>
<dbReference type="CDD" id="cd02205">
    <property type="entry name" value="CBS_pair_SF"/>
    <property type="match status" value="1"/>
</dbReference>
<dbReference type="SMART" id="SM00116">
    <property type="entry name" value="CBS"/>
    <property type="match status" value="2"/>
</dbReference>
<dbReference type="SUPFAM" id="SSF64182">
    <property type="entry name" value="DHH phosphoesterases"/>
    <property type="match status" value="1"/>
</dbReference>
<name>A0A4R9C249_9FIRM</name>
<evidence type="ECO:0000256" key="1">
    <source>
        <dbReference type="ARBA" id="ARBA00001936"/>
    </source>
</evidence>
<dbReference type="InterPro" id="IPR038763">
    <property type="entry name" value="DHH_sf"/>
</dbReference>
<dbReference type="SMART" id="SM01131">
    <property type="entry name" value="DHHA2"/>
    <property type="match status" value="1"/>
</dbReference>
<dbReference type="Pfam" id="PF02833">
    <property type="entry name" value="DHHA2"/>
    <property type="match status" value="1"/>
</dbReference>
<comment type="caution">
    <text evidence="10">The sequence shown here is derived from an EMBL/GenBank/DDBJ whole genome shotgun (WGS) entry which is preliminary data.</text>
</comment>
<dbReference type="InterPro" id="IPR038222">
    <property type="entry name" value="DHHA2_dom_sf"/>
</dbReference>
<dbReference type="InterPro" id="IPR004097">
    <property type="entry name" value="DHHA2"/>
</dbReference>
<proteinExistence type="predicted"/>
<keyword evidence="5" id="KW-0464">Manganese</keyword>
<keyword evidence="4 10" id="KW-0378">Hydrolase</keyword>
<dbReference type="PROSITE" id="PS51371">
    <property type="entry name" value="CBS"/>
    <property type="match status" value="2"/>
</dbReference>
<evidence type="ECO:0000256" key="3">
    <source>
        <dbReference type="ARBA" id="ARBA00022723"/>
    </source>
</evidence>
<comment type="cofactor">
    <cofactor evidence="1">
        <name>Mn(2+)</name>
        <dbReference type="ChEBI" id="CHEBI:29035"/>
    </cofactor>
</comment>
<dbReference type="Proteomes" id="UP000297454">
    <property type="component" value="Unassembled WGS sequence"/>
</dbReference>
<dbReference type="Gene3D" id="3.10.310.20">
    <property type="entry name" value="DHHA2 domain"/>
    <property type="match status" value="1"/>
</dbReference>
<dbReference type="NCBIfam" id="NF011442">
    <property type="entry name" value="PRK14869.1-4"/>
    <property type="match status" value="1"/>
</dbReference>
<dbReference type="InterPro" id="IPR010766">
    <property type="entry name" value="DRTGG"/>
</dbReference>
<dbReference type="NCBIfam" id="NF011443">
    <property type="entry name" value="PRK14869.1-5"/>
    <property type="match status" value="1"/>
</dbReference>
<dbReference type="InterPro" id="IPR000644">
    <property type="entry name" value="CBS_dom"/>
</dbReference>
<accession>A0A4R9C249</accession>
<organism evidence="10 11">
    <name type="scientific">Helcococcus ovis</name>
    <dbReference type="NCBI Taxonomy" id="72026"/>
    <lineage>
        <taxon>Bacteria</taxon>
        <taxon>Bacillati</taxon>
        <taxon>Bacillota</taxon>
        <taxon>Tissierellia</taxon>
        <taxon>Tissierellales</taxon>
        <taxon>Peptoniphilaceae</taxon>
        <taxon>Helcococcus</taxon>
    </lineage>
</organism>
<evidence type="ECO:0000313" key="10">
    <source>
        <dbReference type="EMBL" id="TFF64634.1"/>
    </source>
</evidence>
<evidence type="ECO:0000259" key="9">
    <source>
        <dbReference type="PROSITE" id="PS51371"/>
    </source>
</evidence>
<dbReference type="Gene3D" id="3.90.1640.10">
    <property type="entry name" value="inorganic pyrophosphatase (n-terminal core)"/>
    <property type="match status" value="1"/>
</dbReference>
<dbReference type="PANTHER" id="PTHR12112">
    <property type="entry name" value="BNIP - RELATED"/>
    <property type="match status" value="1"/>
</dbReference>
<dbReference type="SUPFAM" id="SSF75138">
    <property type="entry name" value="HprK N-terminal domain-like"/>
    <property type="match status" value="1"/>
</dbReference>